<comment type="caution">
    <text evidence="2">The sequence shown here is derived from an EMBL/GenBank/DDBJ whole genome shotgun (WGS) entry which is preliminary data.</text>
</comment>
<dbReference type="eggNOG" id="COG0719">
    <property type="taxonomic scope" value="Bacteria"/>
</dbReference>
<accession>A0A328K5T7</accession>
<accession>A0A062U266</accession>
<dbReference type="InterPro" id="IPR055346">
    <property type="entry name" value="Fe-S_cluster_assembly_SufBD"/>
</dbReference>
<dbReference type="OrthoDB" id="9768262at2"/>
<dbReference type="SUPFAM" id="SSF101960">
    <property type="entry name" value="Stabilizer of iron transporter SufD"/>
    <property type="match status" value="1"/>
</dbReference>
<dbReference type="RefSeq" id="WP_034825154.1">
    <property type="nucleotide sequence ID" value="NZ_AWFA01000010.1"/>
</dbReference>
<evidence type="ECO:0000313" key="3">
    <source>
        <dbReference type="Proteomes" id="UP000249123"/>
    </source>
</evidence>
<proteinExistence type="predicted"/>
<dbReference type="InterPro" id="IPR000825">
    <property type="entry name" value="SUF_FeS_clus_asmbl_SufBD_core"/>
</dbReference>
<keyword evidence="3" id="KW-1185">Reference proteome</keyword>
<dbReference type="GO" id="GO:0016226">
    <property type="term" value="P:iron-sulfur cluster assembly"/>
    <property type="evidence" value="ECO:0007669"/>
    <property type="project" value="InterPro"/>
</dbReference>
<dbReference type="STRING" id="1280941.HY2_10415"/>
<organism evidence="2 3">
    <name type="scientific">Hyphomonas pacifica</name>
    <dbReference type="NCBI Taxonomy" id="1280941"/>
    <lineage>
        <taxon>Bacteria</taxon>
        <taxon>Pseudomonadati</taxon>
        <taxon>Pseudomonadota</taxon>
        <taxon>Alphaproteobacteria</taxon>
        <taxon>Hyphomonadales</taxon>
        <taxon>Hyphomonadaceae</taxon>
        <taxon>Hyphomonas</taxon>
    </lineage>
</organism>
<dbReference type="PANTHER" id="PTHR43575:SF1">
    <property type="entry name" value="PROTEIN ABCI7, CHLOROPLASTIC"/>
    <property type="match status" value="1"/>
</dbReference>
<sequence length="408" mass="44157">MTTALRALISNPNTAELELIARYGMQPEDPRRERLFQAFAQTGLPTRRMEAWKWTDFKAALGALDRPGSQSACDPLASDEALCFRFSPDGFEYPKDLPEGIHLFVKPEPQALGSAEDVPLGALAAALAGSKTRPGTLMIEVTATDLPRLHFAFGGEGEASFARVTIVVRPGAELTVSESYLGGAGFLSSVFEYSLQGDAKMNRTVYQRGADKETMAATALVQLEGESEYTQTSLAFGAKLARLETRLVHKEADAKATMNAAYLVGKGLHADITTHVRHGAQSCVTRQMTKGAVLDGGTGVFQGKFHVPRTAGQYTDADMQHKALLLEEGAVVFAKPELEIYADDVECAHGNTCGALDGDQLFYMRQRGIPERTARALLTEAFIAEALETAGDLKDILRHEASNWLAQS</sequence>
<dbReference type="InterPro" id="IPR037284">
    <property type="entry name" value="SUF_FeS_clus_asmbl_SufBD_sf"/>
</dbReference>
<feature type="domain" description="SUF system FeS cluster assembly SufBD core" evidence="1">
    <location>
        <begin position="155"/>
        <end position="382"/>
    </location>
</feature>
<name>A0A062U266_9PROT</name>
<dbReference type="PANTHER" id="PTHR43575">
    <property type="entry name" value="PROTEIN ABCI7, CHLOROPLASTIC"/>
    <property type="match status" value="1"/>
</dbReference>
<evidence type="ECO:0000313" key="2">
    <source>
        <dbReference type="EMBL" id="RAN34584.1"/>
    </source>
</evidence>
<reference evidence="2 3" key="1">
    <citation type="submission" date="2013-04" db="EMBL/GenBank/DDBJ databases">
        <title>Hyphomonas sp. T24B3 Genome Sequencing.</title>
        <authorList>
            <person name="Lai Q."/>
            <person name="Shao Z."/>
        </authorList>
    </citation>
    <scope>NUCLEOTIDE SEQUENCE [LARGE SCALE GENOMIC DNA]</scope>
    <source>
        <strain evidence="2 3">T24B3</strain>
    </source>
</reference>
<gene>
    <name evidence="2" type="ORF">HY3_10600</name>
</gene>
<dbReference type="Pfam" id="PF01458">
    <property type="entry name" value="SUFBD_core"/>
    <property type="match status" value="1"/>
</dbReference>
<dbReference type="Proteomes" id="UP000249123">
    <property type="component" value="Unassembled WGS sequence"/>
</dbReference>
<evidence type="ECO:0000259" key="1">
    <source>
        <dbReference type="Pfam" id="PF01458"/>
    </source>
</evidence>
<protein>
    <recommendedName>
        <fullName evidence="1">SUF system FeS cluster assembly SufBD core domain-containing protein</fullName>
    </recommendedName>
</protein>
<dbReference type="AlphaFoldDB" id="A0A062U266"/>
<dbReference type="EMBL" id="AWFB01000010">
    <property type="protein sequence ID" value="RAN34584.1"/>
    <property type="molecule type" value="Genomic_DNA"/>
</dbReference>